<name>S6G8J9_ANAPH</name>
<dbReference type="PATRIC" id="fig|1269275.4.peg.1327"/>
<dbReference type="InterPro" id="IPR011250">
    <property type="entry name" value="OMP/PagP_B-barrel"/>
</dbReference>
<dbReference type="FunFam" id="2.40.160.20:FF:000006">
    <property type="entry name" value="p44/Msp2 family outer membrane protein"/>
    <property type="match status" value="1"/>
</dbReference>
<reference evidence="2 3" key="1">
    <citation type="submission" date="2013-03" db="EMBL/GenBank/DDBJ databases">
        <title>Genome sequence of Anaplasma phagocytophilum strain CRT38.</title>
        <authorList>
            <person name="Felsheim R.F."/>
            <person name="Kurtti T.J."/>
            <person name="Munderloh U.G."/>
        </authorList>
    </citation>
    <scope>NUCLEOTIDE SEQUENCE [LARGE SCALE GENOMIC DNA]</scope>
    <source>
        <strain evidence="2 3">CRT38</strain>
    </source>
</reference>
<evidence type="ECO:0000313" key="2">
    <source>
        <dbReference type="EMBL" id="EOA62666.1"/>
    </source>
</evidence>
<dbReference type="SUPFAM" id="SSF56925">
    <property type="entry name" value="OMPA-like"/>
    <property type="match status" value="1"/>
</dbReference>
<feature type="domain" description="Msp4/OMP-like" evidence="1">
    <location>
        <begin position="174"/>
        <end position="304"/>
    </location>
</feature>
<comment type="caution">
    <text evidence="2">The sequence shown here is derived from an EMBL/GenBank/DDBJ whole genome shotgun (WGS) entry which is preliminary data.</text>
</comment>
<organism evidence="2 3">
    <name type="scientific">Anaplasma phagocytophilum str. CRT38</name>
    <dbReference type="NCBI Taxonomy" id="1269275"/>
    <lineage>
        <taxon>Bacteria</taxon>
        <taxon>Pseudomonadati</taxon>
        <taxon>Pseudomonadota</taxon>
        <taxon>Alphaproteobacteria</taxon>
        <taxon>Rickettsiales</taxon>
        <taxon>Anaplasmataceae</taxon>
        <taxon>Anaplasma</taxon>
        <taxon>phagocytophilum group</taxon>
    </lineage>
</organism>
<dbReference type="Pfam" id="PF01617">
    <property type="entry name" value="Surface_Ag_2"/>
    <property type="match status" value="1"/>
</dbReference>
<accession>S6G8J9</accession>
<dbReference type="Proteomes" id="UP000053165">
    <property type="component" value="Unassembled WGS sequence"/>
</dbReference>
<protein>
    <submittedName>
        <fullName evidence="2">p44-new outer membrane protein</fullName>
    </submittedName>
</protein>
<dbReference type="EMBL" id="APHI01000002">
    <property type="protein sequence ID" value="EOA62666.1"/>
    <property type="molecule type" value="Genomic_DNA"/>
</dbReference>
<dbReference type="AlphaFoldDB" id="S6G8J9"/>
<evidence type="ECO:0000313" key="3">
    <source>
        <dbReference type="Proteomes" id="UP000053165"/>
    </source>
</evidence>
<dbReference type="InterPro" id="IPR002566">
    <property type="entry name" value="Msp4_OMP-like"/>
</dbReference>
<proteinExistence type="predicted"/>
<evidence type="ECO:0000259" key="1">
    <source>
        <dbReference type="Pfam" id="PF01617"/>
    </source>
</evidence>
<sequence>MKNKTKGIRDSGSKEDDADTVYLLAKELAYDVVTGQTDNLAAALAKTSGKDFVQFAKALNISHSNIDGKVCRTKSVGTNGGTAKYAIYKEETEAKSSSKGGTALCGDSGYTGSSISDGHGGAPQVLKDFISITLKGDGSKNWPTSSGVGNKDNDNAKAVAKDLVQELTPEEKTIVAGLLAKTIEGGEVVEIRAVSSTSVMVNACYDLLSEGLGVVPYACVGLGGNFVGVVDGHITPKLAYRLKAGLSYQLSPEISAFAGGFYHRVVGDGVYDDLPAQRLVDDTSPAGRTKDTAIANFSMAYVGASFKPYYAVLLVELYEYR</sequence>
<gene>
    <name evidence="2" type="ORF">CRT38_05362</name>
</gene>
<dbReference type="Gene3D" id="2.40.160.20">
    <property type="match status" value="1"/>
</dbReference>